<feature type="domain" description="DUF7082" evidence="2">
    <location>
        <begin position="543"/>
        <end position="660"/>
    </location>
</feature>
<dbReference type="PANTHER" id="PTHR39463:SF1">
    <property type="entry name" value="MEDUSA"/>
    <property type="match status" value="1"/>
</dbReference>
<keyword evidence="4" id="KW-1185">Reference proteome</keyword>
<gene>
    <name evidence="3" type="ORF">INT45_001492</name>
</gene>
<dbReference type="PANTHER" id="PTHR39463">
    <property type="entry name" value="MEDUSA"/>
    <property type="match status" value="1"/>
</dbReference>
<accession>A0A8H7SC07</accession>
<dbReference type="Pfam" id="PF23305">
    <property type="entry name" value="DUF7082"/>
    <property type="match status" value="2"/>
</dbReference>
<evidence type="ECO:0000256" key="1">
    <source>
        <dbReference type="SAM" id="MobiDB-lite"/>
    </source>
</evidence>
<feature type="domain" description="DUF7082" evidence="2">
    <location>
        <begin position="434"/>
        <end position="495"/>
    </location>
</feature>
<feature type="compositionally biased region" description="Low complexity" evidence="1">
    <location>
        <begin position="386"/>
        <end position="419"/>
    </location>
</feature>
<dbReference type="EMBL" id="JAEPRB010000030">
    <property type="protein sequence ID" value="KAG2225268.1"/>
    <property type="molecule type" value="Genomic_DNA"/>
</dbReference>
<feature type="region of interest" description="Disordered" evidence="1">
    <location>
        <begin position="135"/>
        <end position="155"/>
    </location>
</feature>
<feature type="region of interest" description="Disordered" evidence="1">
    <location>
        <begin position="375"/>
        <end position="419"/>
    </location>
</feature>
<evidence type="ECO:0000313" key="4">
    <source>
        <dbReference type="Proteomes" id="UP000646827"/>
    </source>
</evidence>
<feature type="compositionally biased region" description="Low complexity" evidence="1">
    <location>
        <begin position="674"/>
        <end position="701"/>
    </location>
</feature>
<protein>
    <recommendedName>
        <fullName evidence="2">DUF7082 domain-containing protein</fullName>
    </recommendedName>
</protein>
<feature type="region of interest" description="Disordered" evidence="1">
    <location>
        <begin position="674"/>
        <end position="710"/>
    </location>
</feature>
<reference evidence="3 4" key="1">
    <citation type="submission" date="2020-12" db="EMBL/GenBank/DDBJ databases">
        <title>Metabolic potential, ecology and presence of endohyphal bacteria is reflected in genomic diversity of Mucoromycotina.</title>
        <authorList>
            <person name="Muszewska A."/>
            <person name="Okrasinska A."/>
            <person name="Steczkiewicz K."/>
            <person name="Drgas O."/>
            <person name="Orlowska M."/>
            <person name="Perlinska-Lenart U."/>
            <person name="Aleksandrzak-Piekarczyk T."/>
            <person name="Szatraj K."/>
            <person name="Zielenkiewicz U."/>
            <person name="Pilsyk S."/>
            <person name="Malc E."/>
            <person name="Mieczkowski P."/>
            <person name="Kruszewska J.S."/>
            <person name="Biernat P."/>
            <person name="Pawlowska J."/>
        </authorList>
    </citation>
    <scope>NUCLEOTIDE SEQUENCE [LARGE SCALE GENOMIC DNA]</scope>
    <source>
        <strain evidence="3 4">CBS 142.35</strain>
    </source>
</reference>
<feature type="compositionally biased region" description="Basic residues" evidence="1">
    <location>
        <begin position="538"/>
        <end position="558"/>
    </location>
</feature>
<feature type="compositionally biased region" description="Low complexity" evidence="1">
    <location>
        <begin position="135"/>
        <end position="148"/>
    </location>
</feature>
<sequence>METASQVPTLVDKDTTTPSNEITIATDTFDYVSSYHHAPPYSVGNNNSTESTATTATTISTTNGTLDGNNLSTNGLISMTPQPQNIRRVIQWNPHQGLCGNTMTVTIEQQKVSHVPQMKIVFGMHPVETTQQHQIIPTTSSSISSPSSLSNNEDGGREKKIWITLVARVPPQQPGNTIVDAGQVPLSICVYENSRVDQWAFGTFTYDNIHHQQQQQQQHHHQYNQGEEQQHYYHDYSTSSATDTPGDSGLSADISESYQLLQLLAPYDDPALKQPDPIDHVHGPTPTQATDLLAQIQNQQQFELQLRQQQQQQYTPTNTAPHSNNNTITTPNTTPSTTPTTTTTTHYYYTSVNNSNNNNEYTYYTNNNNSNIQLNSNSPYRCYSQTPPSNMMNTSMTTQTPTSSSSSSSSSSLPSSTTNTSSMVIHPFGGVLNKAHLKICGDLNDMTMNWTPQEWQAGRRLVQFIRNMDGETSDGHAQIECSFQPMDQQEHQQQRMRENMAAAAAAAAVAAAAAAAGHNYSHHHHHPGLQHHQQQQQQHHHHTHHQQHHHSLQSPHHKSSSSLVVSCIYWRERDDYYITSVDCIYLLEGLIGVQFTVEEKNRIRRNLEGFRPLTVSKCKPDCADFFKLIMGFPNPKPRNIEKDVKVFAWKTLPHALRKIIRKYTPSYSSTIGLGQQQQRLHHQQQQQLSMMPQQQQQGQQSSLISPYSRI</sequence>
<feature type="region of interest" description="Disordered" evidence="1">
    <location>
        <begin position="306"/>
        <end position="341"/>
    </location>
</feature>
<dbReference type="InterPro" id="IPR055509">
    <property type="entry name" value="DUF7082"/>
</dbReference>
<dbReference type="GO" id="GO:0005634">
    <property type="term" value="C:nucleus"/>
    <property type="evidence" value="ECO:0007669"/>
    <property type="project" value="TreeGrafter"/>
</dbReference>
<evidence type="ECO:0000259" key="2">
    <source>
        <dbReference type="Pfam" id="PF23305"/>
    </source>
</evidence>
<dbReference type="Proteomes" id="UP000646827">
    <property type="component" value="Unassembled WGS sequence"/>
</dbReference>
<evidence type="ECO:0000313" key="3">
    <source>
        <dbReference type="EMBL" id="KAG2225268.1"/>
    </source>
</evidence>
<dbReference type="AlphaFoldDB" id="A0A8H7SC07"/>
<proteinExistence type="predicted"/>
<comment type="caution">
    <text evidence="3">The sequence shown here is derived from an EMBL/GenBank/DDBJ whole genome shotgun (WGS) entry which is preliminary data.</text>
</comment>
<organism evidence="3 4">
    <name type="scientific">Circinella minor</name>
    <dbReference type="NCBI Taxonomy" id="1195481"/>
    <lineage>
        <taxon>Eukaryota</taxon>
        <taxon>Fungi</taxon>
        <taxon>Fungi incertae sedis</taxon>
        <taxon>Mucoromycota</taxon>
        <taxon>Mucoromycotina</taxon>
        <taxon>Mucoromycetes</taxon>
        <taxon>Mucorales</taxon>
        <taxon>Lichtheimiaceae</taxon>
        <taxon>Circinella</taxon>
    </lineage>
</organism>
<dbReference type="OrthoDB" id="1751210at2759"/>
<feature type="compositionally biased region" description="Basic residues" evidence="1">
    <location>
        <begin position="520"/>
        <end position="529"/>
    </location>
</feature>
<feature type="region of interest" description="Disordered" evidence="1">
    <location>
        <begin position="514"/>
        <end position="558"/>
    </location>
</feature>
<name>A0A8H7SC07_9FUNG</name>
<feature type="compositionally biased region" description="Low complexity" evidence="1">
    <location>
        <begin position="323"/>
        <end position="341"/>
    </location>
</feature>